<accession>A0AAP0RJD3</accession>
<proteinExistence type="predicted"/>
<organism evidence="1 2">
    <name type="scientific">Liquidambar formosana</name>
    <name type="common">Formosan gum</name>
    <dbReference type="NCBI Taxonomy" id="63359"/>
    <lineage>
        <taxon>Eukaryota</taxon>
        <taxon>Viridiplantae</taxon>
        <taxon>Streptophyta</taxon>
        <taxon>Embryophyta</taxon>
        <taxon>Tracheophyta</taxon>
        <taxon>Spermatophyta</taxon>
        <taxon>Magnoliopsida</taxon>
        <taxon>eudicotyledons</taxon>
        <taxon>Gunneridae</taxon>
        <taxon>Pentapetalae</taxon>
        <taxon>Saxifragales</taxon>
        <taxon>Altingiaceae</taxon>
        <taxon>Liquidambar</taxon>
    </lineage>
</organism>
<comment type="caution">
    <text evidence="1">The sequence shown here is derived from an EMBL/GenBank/DDBJ whole genome shotgun (WGS) entry which is preliminary data.</text>
</comment>
<protein>
    <submittedName>
        <fullName evidence="1">Uncharacterized protein</fullName>
    </submittedName>
</protein>
<evidence type="ECO:0000313" key="2">
    <source>
        <dbReference type="Proteomes" id="UP001415857"/>
    </source>
</evidence>
<evidence type="ECO:0000313" key="1">
    <source>
        <dbReference type="EMBL" id="KAK9278015.1"/>
    </source>
</evidence>
<reference evidence="1 2" key="1">
    <citation type="journal article" date="2024" name="Plant J.">
        <title>Genome sequences and population genomics reveal climatic adaptation and genomic divergence between two closely related sweetgum species.</title>
        <authorList>
            <person name="Xu W.Q."/>
            <person name="Ren C.Q."/>
            <person name="Zhang X.Y."/>
            <person name="Comes H.P."/>
            <person name="Liu X.H."/>
            <person name="Li Y.G."/>
            <person name="Kettle C.J."/>
            <person name="Jalonen R."/>
            <person name="Gaisberger H."/>
            <person name="Ma Y.Z."/>
            <person name="Qiu Y.X."/>
        </authorList>
    </citation>
    <scope>NUCLEOTIDE SEQUENCE [LARGE SCALE GENOMIC DNA]</scope>
    <source>
        <strain evidence="1">Hangzhou</strain>
    </source>
</reference>
<sequence length="54" mass="5711">MAAPSLKLQIPDGHVTSYKLKVYLKDDGFEDVLYTVPASGSDSTKAKGGIGLVQ</sequence>
<dbReference type="EMBL" id="JBBPBK010000009">
    <property type="protein sequence ID" value="KAK9278015.1"/>
    <property type="molecule type" value="Genomic_DNA"/>
</dbReference>
<dbReference type="AlphaFoldDB" id="A0AAP0RJD3"/>
<gene>
    <name evidence="1" type="ORF">L1049_027572</name>
</gene>
<dbReference type="Proteomes" id="UP001415857">
    <property type="component" value="Unassembled WGS sequence"/>
</dbReference>
<name>A0AAP0RJD3_LIQFO</name>
<keyword evidence="2" id="KW-1185">Reference proteome</keyword>